<accession>A0A1H4ZGG7</accession>
<evidence type="ECO:0000313" key="1">
    <source>
        <dbReference type="EMBL" id="SED29067.1"/>
    </source>
</evidence>
<evidence type="ECO:0000313" key="2">
    <source>
        <dbReference type="Proteomes" id="UP000183561"/>
    </source>
</evidence>
<reference evidence="2" key="1">
    <citation type="submission" date="2016-10" db="EMBL/GenBank/DDBJ databases">
        <authorList>
            <person name="Varghese N."/>
            <person name="Submissions S."/>
        </authorList>
    </citation>
    <scope>NUCLEOTIDE SEQUENCE [LARGE SCALE GENOMIC DNA]</scope>
    <source>
        <strain evidence="2">DSM 44498</strain>
    </source>
</reference>
<organism evidence="1 2">
    <name type="scientific">Rhodococcus koreensis</name>
    <dbReference type="NCBI Taxonomy" id="99653"/>
    <lineage>
        <taxon>Bacteria</taxon>
        <taxon>Bacillati</taxon>
        <taxon>Actinomycetota</taxon>
        <taxon>Actinomycetes</taxon>
        <taxon>Mycobacteriales</taxon>
        <taxon>Nocardiaceae</taxon>
        <taxon>Rhodococcus</taxon>
    </lineage>
</organism>
<dbReference type="AlphaFoldDB" id="A0A1H4ZGG7"/>
<dbReference type="EMBL" id="FNSV01000005">
    <property type="protein sequence ID" value="SED29067.1"/>
    <property type="molecule type" value="Genomic_DNA"/>
</dbReference>
<protein>
    <submittedName>
        <fullName evidence="1">Uncharacterized protein</fullName>
    </submittedName>
</protein>
<sequence>MVVVVVVVGVGLFVRVGSSGGGGSKKVVVGSDERVTGSTSNVVCTTIDGIGTHRSPATWKPRLPRFGTVARKSATPPT</sequence>
<proteinExistence type="predicted"/>
<dbReference type="Proteomes" id="UP000183561">
    <property type="component" value="Unassembled WGS sequence"/>
</dbReference>
<name>A0A1H4ZGG7_9NOCA</name>
<gene>
    <name evidence="1" type="ORF">SAMN04490239_7664</name>
</gene>
<keyword evidence="2" id="KW-1185">Reference proteome</keyword>